<dbReference type="Pfam" id="PF12937">
    <property type="entry name" value="F-box-like"/>
    <property type="match status" value="1"/>
</dbReference>
<dbReference type="PANTHER" id="PTHR10706:SF130">
    <property type="entry name" value="F-BOX ONLY PROTEIN 31"/>
    <property type="match status" value="1"/>
</dbReference>
<feature type="domain" description="F-box" evidence="4">
    <location>
        <begin position="48"/>
        <end position="87"/>
    </location>
</feature>
<reference evidence="5" key="1">
    <citation type="submission" date="2022-12" db="EMBL/GenBank/DDBJ databases">
        <authorList>
            <person name="Petersen C."/>
        </authorList>
    </citation>
    <scope>NUCLEOTIDE SEQUENCE</scope>
    <source>
        <strain evidence="5">IBT 30728</strain>
    </source>
</reference>
<evidence type="ECO:0000313" key="5">
    <source>
        <dbReference type="EMBL" id="KAJ5492805.1"/>
    </source>
</evidence>
<keyword evidence="6" id="KW-1185">Reference proteome</keyword>
<evidence type="ECO:0000256" key="2">
    <source>
        <dbReference type="ARBA" id="ARBA00022786"/>
    </source>
</evidence>
<name>A0A9X0C074_9EURO</name>
<comment type="caution">
    <text evidence="5">The sequence shown here is derived from an EMBL/GenBank/DDBJ whole genome shotgun (WGS) entry which is preliminary data.</text>
</comment>
<dbReference type="PANTHER" id="PTHR10706">
    <property type="entry name" value="F-BOX FAMILY PROTEIN"/>
    <property type="match status" value="1"/>
</dbReference>
<feature type="region of interest" description="Disordered" evidence="3">
    <location>
        <begin position="1"/>
        <end position="38"/>
    </location>
</feature>
<dbReference type="Proteomes" id="UP001148312">
    <property type="component" value="Unassembled WGS sequence"/>
</dbReference>
<evidence type="ECO:0000256" key="3">
    <source>
        <dbReference type="SAM" id="MobiDB-lite"/>
    </source>
</evidence>
<gene>
    <name evidence="5" type="ORF">N7539_001551</name>
</gene>
<evidence type="ECO:0000256" key="1">
    <source>
        <dbReference type="ARBA" id="ARBA00004906"/>
    </source>
</evidence>
<dbReference type="InterPro" id="IPR001810">
    <property type="entry name" value="F-box_dom"/>
</dbReference>
<keyword evidence="2" id="KW-0833">Ubl conjugation pathway</keyword>
<dbReference type="SUPFAM" id="SSF81383">
    <property type="entry name" value="F-box domain"/>
    <property type="match status" value="1"/>
</dbReference>
<dbReference type="GeneID" id="81621403"/>
<dbReference type="EMBL" id="JAPWDQ010000002">
    <property type="protein sequence ID" value="KAJ5492805.1"/>
    <property type="molecule type" value="Genomic_DNA"/>
</dbReference>
<sequence length="453" mass="50797">MADLGLFEEATASRRSRPTGAPSHRRNLHGKSREPCLSKSVHHRSASPELIHQILSYLSARDLANVSATCRVLAEHGSDDGHWSCLVNSHLPAAISDPGPFPSFRRLYLAHQPYWFIPQNKIWISDTDAVGGLILARYDHRRGVIEAYRLVAERPRPGFHLWTGRPDVMILSFDPAVSLWLDAPVLFLKDERPSDAVTACQTWDPDRRMPMVGEERRVISSLMLCPKESTESEAQVDPSRFWPSHLIPASEHLSRATHSTVPKLPSCLSRTSTAGFRVKRWAKFRLIPTDSVSISTYATINPELYTPTAEKPYQGIWVGDYSAHGCEFLLIYQELQPALPYVGSDTDSDVFTMRNTLRAVKLTGDPNVPRGELTFCANDIGPRGLIRIADEEPFAGARIVRSFGQVAGINFRNASYTASQLILISTNYIAHFWQEMGHVSYLRRVDIDALLKI</sequence>
<dbReference type="RefSeq" id="XP_056793185.1">
    <property type="nucleotide sequence ID" value="XM_056931154.1"/>
</dbReference>
<dbReference type="AlphaFoldDB" id="A0A9X0C074"/>
<dbReference type="Pfam" id="PF12014">
    <property type="entry name" value="Cyclin_D1_bind"/>
    <property type="match status" value="1"/>
</dbReference>
<dbReference type="Gene3D" id="1.20.1280.50">
    <property type="match status" value="1"/>
</dbReference>
<evidence type="ECO:0000313" key="6">
    <source>
        <dbReference type="Proteomes" id="UP001148312"/>
    </source>
</evidence>
<organism evidence="5 6">
    <name type="scientific">Penicillium diatomitis</name>
    <dbReference type="NCBI Taxonomy" id="2819901"/>
    <lineage>
        <taxon>Eukaryota</taxon>
        <taxon>Fungi</taxon>
        <taxon>Dikarya</taxon>
        <taxon>Ascomycota</taxon>
        <taxon>Pezizomycotina</taxon>
        <taxon>Eurotiomycetes</taxon>
        <taxon>Eurotiomycetidae</taxon>
        <taxon>Eurotiales</taxon>
        <taxon>Aspergillaceae</taxon>
        <taxon>Penicillium</taxon>
    </lineage>
</organism>
<accession>A0A9X0C074</accession>
<comment type="pathway">
    <text evidence="1">Protein modification; protein ubiquitination.</text>
</comment>
<reference evidence="5" key="2">
    <citation type="journal article" date="2023" name="IMA Fungus">
        <title>Comparative genomic study of the Penicillium genus elucidates a diverse pangenome and 15 lateral gene transfer events.</title>
        <authorList>
            <person name="Petersen C."/>
            <person name="Sorensen T."/>
            <person name="Nielsen M.R."/>
            <person name="Sondergaard T.E."/>
            <person name="Sorensen J.L."/>
            <person name="Fitzpatrick D.A."/>
            <person name="Frisvad J.C."/>
            <person name="Nielsen K.L."/>
        </authorList>
    </citation>
    <scope>NUCLEOTIDE SEQUENCE</scope>
    <source>
        <strain evidence="5">IBT 30728</strain>
    </source>
</reference>
<dbReference type="InterPro" id="IPR036047">
    <property type="entry name" value="F-box-like_dom_sf"/>
</dbReference>
<evidence type="ECO:0000259" key="4">
    <source>
        <dbReference type="Pfam" id="PF12937"/>
    </source>
</evidence>
<protein>
    <recommendedName>
        <fullName evidence="4">F-box domain-containing protein</fullName>
    </recommendedName>
</protein>
<dbReference type="InterPro" id="IPR045048">
    <property type="entry name" value="FBXO31/39"/>
</dbReference>
<proteinExistence type="predicted"/>